<dbReference type="AlphaFoldDB" id="A0A143HBR0"/>
<name>A0A143HBR0_9BACL</name>
<feature type="signal peptide" evidence="1">
    <location>
        <begin position="1"/>
        <end position="27"/>
    </location>
</feature>
<reference evidence="3" key="2">
    <citation type="submission" date="2016-03" db="EMBL/GenBank/DDBJ databases">
        <authorList>
            <person name="Ploux O."/>
        </authorList>
    </citation>
    <scope>NUCLEOTIDE SEQUENCE [LARGE SCALE GENOMIC DNA]</scope>
    <source>
        <strain evidence="3">PP9</strain>
    </source>
</reference>
<gene>
    <name evidence="2" type="ORF">ATY39_06760</name>
</gene>
<evidence type="ECO:0000313" key="2">
    <source>
        <dbReference type="EMBL" id="AMW99188.1"/>
    </source>
</evidence>
<dbReference type="KEGG" id="rst:ATY39_06760"/>
<dbReference type="RefSeq" id="WP_066787636.1">
    <property type="nucleotide sequence ID" value="NZ_CP014806.1"/>
</dbReference>
<dbReference type="OrthoDB" id="2912061at2"/>
<evidence type="ECO:0000313" key="3">
    <source>
        <dbReference type="Proteomes" id="UP000076021"/>
    </source>
</evidence>
<reference evidence="2 3" key="1">
    <citation type="journal article" date="2016" name="Genome Announc.">
        <title>Whole-Genome Sequence of Rummeliibacillus stabekisii Strain PP9 Isolated from Antarctic Soil.</title>
        <authorList>
            <person name="da Mota F.F."/>
            <person name="Vollu R.E."/>
            <person name="Jurelevicius D."/>
            <person name="Seldin L."/>
        </authorList>
    </citation>
    <scope>NUCLEOTIDE SEQUENCE [LARGE SCALE GENOMIC DNA]</scope>
    <source>
        <strain evidence="2 3">PP9</strain>
    </source>
</reference>
<dbReference type="EMBL" id="CP014806">
    <property type="protein sequence ID" value="AMW99188.1"/>
    <property type="molecule type" value="Genomic_DNA"/>
</dbReference>
<accession>A0A143HBR0</accession>
<keyword evidence="3" id="KW-1185">Reference proteome</keyword>
<proteinExistence type="predicted"/>
<evidence type="ECO:0000256" key="1">
    <source>
        <dbReference type="SAM" id="SignalP"/>
    </source>
</evidence>
<feature type="chain" id="PRO_5007509205" evidence="1">
    <location>
        <begin position="28"/>
        <end position="176"/>
    </location>
</feature>
<sequence length="176" mass="19404">MKKFILTGLATASLMSFSALSTTNVSAEEKTNVQNESIIVQGDEEKGNLIPNIELYTAGWQHIYSAYVPIEKGQTVNMGLENHKNGKPGRIYSGGGNLKVSVTATKYGKTPTVKYKLMEYDPSNADEVIGTRTVNGSDTHTFDVSKYVDGDNKKAEIYIKFYDANMQCGIDVDIWD</sequence>
<organism evidence="2 3">
    <name type="scientific">Rummeliibacillus stabekisii</name>
    <dbReference type="NCBI Taxonomy" id="241244"/>
    <lineage>
        <taxon>Bacteria</taxon>
        <taxon>Bacillati</taxon>
        <taxon>Bacillota</taxon>
        <taxon>Bacilli</taxon>
        <taxon>Bacillales</taxon>
        <taxon>Caryophanaceae</taxon>
        <taxon>Rummeliibacillus</taxon>
    </lineage>
</organism>
<keyword evidence="1" id="KW-0732">Signal</keyword>
<dbReference type="Proteomes" id="UP000076021">
    <property type="component" value="Chromosome"/>
</dbReference>
<protein>
    <submittedName>
        <fullName evidence="2">Uncharacterized protein</fullName>
    </submittedName>
</protein>